<dbReference type="EMBL" id="CP035928">
    <property type="protein sequence ID" value="QEP33455.1"/>
    <property type="molecule type" value="Genomic_DNA"/>
</dbReference>
<dbReference type="GO" id="GO:0020037">
    <property type="term" value="F:heme binding"/>
    <property type="evidence" value="ECO:0007669"/>
    <property type="project" value="InterPro"/>
</dbReference>
<evidence type="ECO:0000313" key="1">
    <source>
        <dbReference type="EMBL" id="QEP33455.1"/>
    </source>
</evidence>
<dbReference type="Proteomes" id="UP000322726">
    <property type="component" value="Chromosome"/>
</dbReference>
<protein>
    <submittedName>
        <fullName evidence="1">Uncharacterized protein</fullName>
    </submittedName>
</protein>
<reference evidence="1 2" key="3">
    <citation type="submission" date="2019-09" db="EMBL/GenBank/DDBJ databases">
        <title>Taxonomic note: a critical rebuttal of the proposed division of the genus Arcobacter into six genera, emended descriptions of Arcobacter anaerophilus and the genus Arcobacter, and an assessment of genus-level boundaries for Epsilonproteobacteria using in silico genomic comparator tools.</title>
        <authorList>
            <person name="On S.L.W."/>
            <person name="Miller W.G."/>
            <person name="Biggs P."/>
            <person name="Cornelius A."/>
            <person name="Vandamme P."/>
        </authorList>
    </citation>
    <scope>NUCLEOTIDE SEQUENCE [LARGE SCALE GENOMIC DNA]</scope>
    <source>
        <strain evidence="1 2">LMG 26638</strain>
    </source>
</reference>
<gene>
    <name evidence="1" type="ORF">APAC_0293</name>
</gene>
<dbReference type="RefSeq" id="WP_130232423.1">
    <property type="nucleotide sequence ID" value="NZ_BMEF01000001.1"/>
</dbReference>
<accession>A0A5C2H7J9</accession>
<dbReference type="OrthoDB" id="5373067at2"/>
<organism evidence="1 2">
    <name type="scientific">Malaciobacter pacificus</name>
    <dbReference type="NCBI Taxonomy" id="1080223"/>
    <lineage>
        <taxon>Bacteria</taxon>
        <taxon>Pseudomonadati</taxon>
        <taxon>Campylobacterota</taxon>
        <taxon>Epsilonproteobacteria</taxon>
        <taxon>Campylobacterales</taxon>
        <taxon>Arcobacteraceae</taxon>
        <taxon>Malaciobacter</taxon>
    </lineage>
</organism>
<proteinExistence type="predicted"/>
<evidence type="ECO:0000313" key="2">
    <source>
        <dbReference type="Proteomes" id="UP000322726"/>
    </source>
</evidence>
<keyword evidence="2" id="KW-1185">Reference proteome</keyword>
<reference evidence="2" key="1">
    <citation type="submission" date="2019-09" db="EMBL/GenBank/DDBJ databases">
        <title>Complete genome sequencing of four Arcobacter species reveals a diverse suite of mobile elements.</title>
        <authorList>
            <person name="On S.L.W."/>
            <person name="Miller W.G."/>
            <person name="Biggs P."/>
            <person name="Cornelius A."/>
            <person name="Vandamme P."/>
        </authorList>
    </citation>
    <scope>NUCLEOTIDE SEQUENCE [LARGE SCALE GENOMIC DNA]</scope>
    <source>
        <strain evidence="2">LMG 26638</strain>
    </source>
</reference>
<name>A0A5C2H7J9_9BACT</name>
<sequence>MNSLLKISLSTLALSTLTFAQTTMCFKENHTNLMTLEKVALDGGECNSQYSLTDMKNSGWRVDDIKINNNNYIYILKKGTTSTAFVNTNTNISQEELEKRVLAKLEAKQAQEKKEKEIEEKIMKAQRGQELYENKCQSCHGKKGELEPGLSVAINTLSEEDILELMDGYKRGTYSKGNPYQMRAYATTTTEEDTINIFNYLQSLK</sequence>
<dbReference type="Gene3D" id="1.10.760.10">
    <property type="entry name" value="Cytochrome c-like domain"/>
    <property type="match status" value="1"/>
</dbReference>
<dbReference type="GO" id="GO:0009055">
    <property type="term" value="F:electron transfer activity"/>
    <property type="evidence" value="ECO:0007669"/>
    <property type="project" value="InterPro"/>
</dbReference>
<dbReference type="SUPFAM" id="SSF46626">
    <property type="entry name" value="Cytochrome c"/>
    <property type="match status" value="1"/>
</dbReference>
<dbReference type="InterPro" id="IPR009056">
    <property type="entry name" value="Cyt_c-like_dom"/>
</dbReference>
<dbReference type="InterPro" id="IPR036909">
    <property type="entry name" value="Cyt_c-like_dom_sf"/>
</dbReference>
<dbReference type="PROSITE" id="PS51007">
    <property type="entry name" value="CYTC"/>
    <property type="match status" value="1"/>
</dbReference>
<dbReference type="KEGG" id="apai:APAC_0293"/>
<reference evidence="1 2" key="2">
    <citation type="submission" date="2019-09" db="EMBL/GenBank/DDBJ databases">
        <title>Complete genome sequencing of four Arcobacter species reveals a diverse suite of mobile elements.</title>
        <authorList>
            <person name="Miller W.G."/>
            <person name="Yee E."/>
            <person name="Bono J.L."/>
        </authorList>
    </citation>
    <scope>NUCLEOTIDE SEQUENCE [LARGE SCALE GENOMIC DNA]</scope>
    <source>
        <strain evidence="1 2">LMG 26638</strain>
    </source>
</reference>
<dbReference type="Pfam" id="PF00034">
    <property type="entry name" value="Cytochrom_C"/>
    <property type="match status" value="1"/>
</dbReference>
<dbReference type="AlphaFoldDB" id="A0A5C2H7J9"/>